<gene>
    <name evidence="5" type="ORF">CHIRRI_LOCUS12612</name>
</gene>
<dbReference type="InterPro" id="IPR050328">
    <property type="entry name" value="Dev_Immune_Receptor"/>
</dbReference>
<reference evidence="5" key="2">
    <citation type="submission" date="2022-10" db="EMBL/GenBank/DDBJ databases">
        <authorList>
            <consortium name="ENA_rothamsted_submissions"/>
            <consortium name="culmorum"/>
            <person name="King R."/>
        </authorList>
    </citation>
    <scope>NUCLEOTIDE SEQUENCE</scope>
</reference>
<proteinExistence type="predicted"/>
<dbReference type="InterPro" id="IPR032675">
    <property type="entry name" value="LRR_dom_sf"/>
</dbReference>
<dbReference type="SUPFAM" id="SSF52058">
    <property type="entry name" value="L domain-like"/>
    <property type="match status" value="1"/>
</dbReference>
<dbReference type="GO" id="GO:0031012">
    <property type="term" value="C:extracellular matrix"/>
    <property type="evidence" value="ECO:0007669"/>
    <property type="project" value="TreeGrafter"/>
</dbReference>
<evidence type="ECO:0008006" key="7">
    <source>
        <dbReference type="Google" id="ProtNLM"/>
    </source>
</evidence>
<dbReference type="GO" id="GO:0005615">
    <property type="term" value="C:extracellular space"/>
    <property type="evidence" value="ECO:0007669"/>
    <property type="project" value="TreeGrafter"/>
</dbReference>
<feature type="chain" id="PRO_5040434563" description="Leucine-rich repeat protein" evidence="4">
    <location>
        <begin position="21"/>
        <end position="269"/>
    </location>
</feature>
<dbReference type="OrthoDB" id="2013775at2759"/>
<dbReference type="InterPro" id="IPR001611">
    <property type="entry name" value="Leu-rich_rpt"/>
</dbReference>
<protein>
    <recommendedName>
        <fullName evidence="7">Leucine-rich repeat protein</fullName>
    </recommendedName>
</protein>
<keyword evidence="1" id="KW-0433">Leucine-rich repeat</keyword>
<organism evidence="5 6">
    <name type="scientific">Chironomus riparius</name>
    <dbReference type="NCBI Taxonomy" id="315576"/>
    <lineage>
        <taxon>Eukaryota</taxon>
        <taxon>Metazoa</taxon>
        <taxon>Ecdysozoa</taxon>
        <taxon>Arthropoda</taxon>
        <taxon>Hexapoda</taxon>
        <taxon>Insecta</taxon>
        <taxon>Pterygota</taxon>
        <taxon>Neoptera</taxon>
        <taxon>Endopterygota</taxon>
        <taxon>Diptera</taxon>
        <taxon>Nematocera</taxon>
        <taxon>Chironomoidea</taxon>
        <taxon>Chironomidae</taxon>
        <taxon>Chironominae</taxon>
        <taxon>Chironomus</taxon>
    </lineage>
</organism>
<dbReference type="Pfam" id="PF13855">
    <property type="entry name" value="LRR_8"/>
    <property type="match status" value="2"/>
</dbReference>
<evidence type="ECO:0000256" key="3">
    <source>
        <dbReference type="ARBA" id="ARBA00022737"/>
    </source>
</evidence>
<dbReference type="EMBL" id="OU895879">
    <property type="protein sequence ID" value="CAG9809792.1"/>
    <property type="molecule type" value="Genomic_DNA"/>
</dbReference>
<sequence length="269" mass="31867">MRLLFLFFVFINIISHEILCGEVISGHAEERTWNRFDMNLWTFDAKSDSYIFHKNIEIYEDKSLGVKGILFNYIKNIKYLPVKVYKKFPNMVGYSAYNCSIQEIRYENFENLKELQCLDIQYNEISSIPSDTFKDLTKLKYLFLGTNLLKTIDENIFKPLKNLRTLNFFKNQIKLVPENALSSLTQLQNISFHGNAVENLNDLHFKNNNNLEWIWLSENKFGILSSTMFDHMANLKYVDLRDNLCMNKHYYSSGFPEMKEKIKTYCRAL</sequence>
<evidence type="ECO:0000256" key="4">
    <source>
        <dbReference type="SAM" id="SignalP"/>
    </source>
</evidence>
<dbReference type="PANTHER" id="PTHR24373:SF261">
    <property type="entry name" value="VASORIN"/>
    <property type="match status" value="1"/>
</dbReference>
<keyword evidence="3" id="KW-0677">Repeat</keyword>
<dbReference type="PROSITE" id="PS51450">
    <property type="entry name" value="LRR"/>
    <property type="match status" value="1"/>
</dbReference>
<evidence type="ECO:0000313" key="5">
    <source>
        <dbReference type="EMBL" id="CAG9809792.1"/>
    </source>
</evidence>
<dbReference type="SMART" id="SM00369">
    <property type="entry name" value="LRR_TYP"/>
    <property type="match status" value="5"/>
</dbReference>
<dbReference type="AlphaFoldDB" id="A0A9N9S5A8"/>
<evidence type="ECO:0000256" key="1">
    <source>
        <dbReference type="ARBA" id="ARBA00022614"/>
    </source>
</evidence>
<dbReference type="Gene3D" id="3.80.10.10">
    <property type="entry name" value="Ribonuclease Inhibitor"/>
    <property type="match status" value="1"/>
</dbReference>
<dbReference type="Proteomes" id="UP001153620">
    <property type="component" value="Chromosome 3"/>
</dbReference>
<keyword evidence="2 4" id="KW-0732">Signal</keyword>
<reference evidence="5" key="1">
    <citation type="submission" date="2022-01" db="EMBL/GenBank/DDBJ databases">
        <authorList>
            <person name="King R."/>
        </authorList>
    </citation>
    <scope>NUCLEOTIDE SEQUENCE</scope>
</reference>
<dbReference type="PANTHER" id="PTHR24373">
    <property type="entry name" value="SLIT RELATED LEUCINE-RICH REPEAT NEURONAL PROTEIN"/>
    <property type="match status" value="1"/>
</dbReference>
<evidence type="ECO:0000313" key="6">
    <source>
        <dbReference type="Proteomes" id="UP001153620"/>
    </source>
</evidence>
<keyword evidence="6" id="KW-1185">Reference proteome</keyword>
<dbReference type="InterPro" id="IPR003591">
    <property type="entry name" value="Leu-rich_rpt_typical-subtyp"/>
</dbReference>
<evidence type="ECO:0000256" key="2">
    <source>
        <dbReference type="ARBA" id="ARBA00022729"/>
    </source>
</evidence>
<name>A0A9N9S5A8_9DIPT</name>
<feature type="signal peptide" evidence="4">
    <location>
        <begin position="1"/>
        <end position="20"/>
    </location>
</feature>
<accession>A0A9N9S5A8</accession>